<name>A0AAW0E9S2_9AGAR</name>
<dbReference type="AlphaFoldDB" id="A0AAW0E9S2"/>
<sequence length="248" mass="28767">LCVSRNFLAKKMKEAGISKQYEGDTDAELDALISELKATKPDSGRRYVVGALRNKGLRVQKERVRSSLARVDGLGQMLQKKTIRRRKYSVPRPNHLWHCDGHHKLILWGIVIYRFVNGYCRSLLQLLANSNNRASTVLEIFLAAVEEFGAPSRVRGDRGGENVQVSVWMIIHRGPNRASFMWGSSTHNTRIERMWVEVGTQFARQWRAFFTRLKDLHQLDRHNPGHLWLLHKLFLQSINDDCRQFKSY</sequence>
<dbReference type="Pfam" id="PF24764">
    <property type="entry name" value="rva_4"/>
    <property type="match status" value="1"/>
</dbReference>
<evidence type="ECO:0000313" key="3">
    <source>
        <dbReference type="Proteomes" id="UP001362999"/>
    </source>
</evidence>
<dbReference type="Proteomes" id="UP001362999">
    <property type="component" value="Unassembled WGS sequence"/>
</dbReference>
<proteinExistence type="predicted"/>
<protein>
    <recommendedName>
        <fullName evidence="1">Integrase core domain-containing protein</fullName>
    </recommendedName>
</protein>
<organism evidence="2 3">
    <name type="scientific">Favolaschia claudopus</name>
    <dbReference type="NCBI Taxonomy" id="2862362"/>
    <lineage>
        <taxon>Eukaryota</taxon>
        <taxon>Fungi</taxon>
        <taxon>Dikarya</taxon>
        <taxon>Basidiomycota</taxon>
        <taxon>Agaricomycotina</taxon>
        <taxon>Agaricomycetes</taxon>
        <taxon>Agaricomycetidae</taxon>
        <taxon>Agaricales</taxon>
        <taxon>Marasmiineae</taxon>
        <taxon>Mycenaceae</taxon>
        <taxon>Favolaschia</taxon>
    </lineage>
</organism>
<dbReference type="PANTHER" id="PTHR46791:SF5">
    <property type="entry name" value="CLR5 DOMAIN-CONTAINING PROTEIN-RELATED"/>
    <property type="match status" value="1"/>
</dbReference>
<dbReference type="InterPro" id="IPR012337">
    <property type="entry name" value="RNaseH-like_sf"/>
</dbReference>
<keyword evidence="3" id="KW-1185">Reference proteome</keyword>
<comment type="caution">
    <text evidence="2">The sequence shown here is derived from an EMBL/GenBank/DDBJ whole genome shotgun (WGS) entry which is preliminary data.</text>
</comment>
<evidence type="ECO:0000259" key="1">
    <source>
        <dbReference type="Pfam" id="PF24764"/>
    </source>
</evidence>
<gene>
    <name evidence="2" type="ORF">R3P38DRAFT_2493838</name>
</gene>
<feature type="non-terminal residue" evidence="2">
    <location>
        <position position="1"/>
    </location>
</feature>
<feature type="domain" description="Integrase core" evidence="1">
    <location>
        <begin position="88"/>
        <end position="247"/>
    </location>
</feature>
<dbReference type="InterPro" id="IPR058913">
    <property type="entry name" value="Integrase_dom_put"/>
</dbReference>
<dbReference type="EMBL" id="JAWWNJ010000002">
    <property type="protein sequence ID" value="KAK7061176.1"/>
    <property type="molecule type" value="Genomic_DNA"/>
</dbReference>
<accession>A0AAW0E9S2</accession>
<dbReference type="SUPFAM" id="SSF53098">
    <property type="entry name" value="Ribonuclease H-like"/>
    <property type="match status" value="1"/>
</dbReference>
<reference evidence="2 3" key="1">
    <citation type="journal article" date="2024" name="J Genomics">
        <title>Draft genome sequencing and assembly of Favolaschia claudopus CIRM-BRFM 2984 isolated from oak limbs.</title>
        <authorList>
            <person name="Navarro D."/>
            <person name="Drula E."/>
            <person name="Chaduli D."/>
            <person name="Cazenave R."/>
            <person name="Ahrendt S."/>
            <person name="Wang J."/>
            <person name="Lipzen A."/>
            <person name="Daum C."/>
            <person name="Barry K."/>
            <person name="Grigoriev I.V."/>
            <person name="Favel A."/>
            <person name="Rosso M.N."/>
            <person name="Martin F."/>
        </authorList>
    </citation>
    <scope>NUCLEOTIDE SEQUENCE [LARGE SCALE GENOMIC DNA]</scope>
    <source>
        <strain evidence="2 3">CIRM-BRFM 2984</strain>
    </source>
</reference>
<dbReference type="PANTHER" id="PTHR46791">
    <property type="entry name" value="EXPRESSED PROTEIN"/>
    <property type="match status" value="1"/>
</dbReference>
<evidence type="ECO:0000313" key="2">
    <source>
        <dbReference type="EMBL" id="KAK7061176.1"/>
    </source>
</evidence>